<accession>A0A5C5X382</accession>
<sequence>MSDDSTSKQLIYDRLVNQIDAIISHCEENQKPLEVDPARSQLFDLFVEAEKAGLVQEDADPDLSEHGLCAVLSARWGLQQAAQQSAISQTKLDQTQLTKMRSLWSVMRLWMEWTYAWSRWAEFH</sequence>
<reference evidence="1 2" key="1">
    <citation type="submission" date="2019-02" db="EMBL/GenBank/DDBJ databases">
        <title>Deep-cultivation of Planctomycetes and their phenomic and genomic characterization uncovers novel biology.</title>
        <authorList>
            <person name="Wiegand S."/>
            <person name="Jogler M."/>
            <person name="Boedeker C."/>
            <person name="Pinto D."/>
            <person name="Vollmers J."/>
            <person name="Rivas-Marin E."/>
            <person name="Kohn T."/>
            <person name="Peeters S.H."/>
            <person name="Heuer A."/>
            <person name="Rast P."/>
            <person name="Oberbeckmann S."/>
            <person name="Bunk B."/>
            <person name="Jeske O."/>
            <person name="Meyerdierks A."/>
            <person name="Storesund J.E."/>
            <person name="Kallscheuer N."/>
            <person name="Luecker S."/>
            <person name="Lage O.M."/>
            <person name="Pohl T."/>
            <person name="Merkel B.J."/>
            <person name="Hornburger P."/>
            <person name="Mueller R.-W."/>
            <person name="Bruemmer F."/>
            <person name="Labrenz M."/>
            <person name="Spormann A.M."/>
            <person name="Op Den Camp H."/>
            <person name="Overmann J."/>
            <person name="Amann R."/>
            <person name="Jetten M.S.M."/>
            <person name="Mascher T."/>
            <person name="Medema M.H."/>
            <person name="Devos D.P."/>
            <person name="Kaster A.-K."/>
            <person name="Ovreas L."/>
            <person name="Rohde M."/>
            <person name="Galperin M.Y."/>
            <person name="Jogler C."/>
        </authorList>
    </citation>
    <scope>NUCLEOTIDE SEQUENCE [LARGE SCALE GENOMIC DNA]</scope>
    <source>
        <strain evidence="1 2">KOR42</strain>
    </source>
</reference>
<protein>
    <submittedName>
        <fullName evidence="1">Uncharacterized protein</fullName>
    </submittedName>
</protein>
<dbReference type="OrthoDB" id="215235at2"/>
<dbReference type="AlphaFoldDB" id="A0A5C5X382"/>
<dbReference type="RefSeq" id="WP_146507371.1">
    <property type="nucleotide sequence ID" value="NZ_SIHI01000001.1"/>
</dbReference>
<gene>
    <name evidence="1" type="ORF">KOR42_09080</name>
</gene>
<comment type="caution">
    <text evidence="1">The sequence shown here is derived from an EMBL/GenBank/DDBJ whole genome shotgun (WGS) entry which is preliminary data.</text>
</comment>
<keyword evidence="2" id="KW-1185">Reference proteome</keyword>
<evidence type="ECO:0000313" key="1">
    <source>
        <dbReference type="EMBL" id="TWT57547.1"/>
    </source>
</evidence>
<name>A0A5C5X382_9PLAN</name>
<evidence type="ECO:0000313" key="2">
    <source>
        <dbReference type="Proteomes" id="UP000317243"/>
    </source>
</evidence>
<dbReference type="Proteomes" id="UP000317243">
    <property type="component" value="Unassembled WGS sequence"/>
</dbReference>
<dbReference type="EMBL" id="SIHI01000001">
    <property type="protein sequence ID" value="TWT57547.1"/>
    <property type="molecule type" value="Genomic_DNA"/>
</dbReference>
<proteinExistence type="predicted"/>
<organism evidence="1 2">
    <name type="scientific">Thalassoglobus neptunius</name>
    <dbReference type="NCBI Taxonomy" id="1938619"/>
    <lineage>
        <taxon>Bacteria</taxon>
        <taxon>Pseudomonadati</taxon>
        <taxon>Planctomycetota</taxon>
        <taxon>Planctomycetia</taxon>
        <taxon>Planctomycetales</taxon>
        <taxon>Planctomycetaceae</taxon>
        <taxon>Thalassoglobus</taxon>
    </lineage>
</organism>